<accession>A0AA45HII8</accession>
<dbReference type="Proteomes" id="UP000245921">
    <property type="component" value="Unassembled WGS sequence"/>
</dbReference>
<keyword evidence="1" id="KW-0472">Membrane</keyword>
<feature type="transmembrane region" description="Helical" evidence="1">
    <location>
        <begin position="20"/>
        <end position="42"/>
    </location>
</feature>
<dbReference type="AlphaFoldDB" id="A0AA45HII8"/>
<reference evidence="3 4" key="1">
    <citation type="submission" date="2018-05" db="EMBL/GenBank/DDBJ databases">
        <title>Genomic Encyclopedia of Type Strains, Phase IV (KMG-IV): sequencing the most valuable type-strain genomes for metagenomic binning, comparative biology and taxonomic classification.</title>
        <authorList>
            <person name="Goeker M."/>
        </authorList>
    </citation>
    <scope>NUCLEOTIDE SEQUENCE [LARGE SCALE GENOMIC DNA]</scope>
    <source>
        <strain evidence="3 4">DSM 24906</strain>
    </source>
</reference>
<dbReference type="EMBL" id="QGGI01000011">
    <property type="protein sequence ID" value="PWJ91240.1"/>
    <property type="molecule type" value="Genomic_DNA"/>
</dbReference>
<keyword evidence="1" id="KW-1133">Transmembrane helix</keyword>
<sequence length="195" mass="21748">MYRKMSIENFNEKLNQKTHIPGGGAVAAIVGSLAASLSGMVAQYTLENEKYEQHESKVEKALEKLIHISDVLMDCADEDSRAFDKVSKAYKGIGDKDLALREAALVSAKISKLGYEIMEISYMLYKYGNKNLKSDAQISCYLGYSVYNSGLILVKVNAKSIKDKEIKEKIVGDIDKIIITADKLLKDIRKEIDID</sequence>
<gene>
    <name evidence="3" type="ORF">C7380_11148</name>
</gene>
<evidence type="ECO:0000259" key="2">
    <source>
        <dbReference type="Pfam" id="PF04961"/>
    </source>
</evidence>
<name>A0AA45HII8_9BACT</name>
<keyword evidence="4" id="KW-1185">Reference proteome</keyword>
<dbReference type="InterPro" id="IPR007044">
    <property type="entry name" value="Cyclodeamin/CycHdrlase"/>
</dbReference>
<evidence type="ECO:0000256" key="1">
    <source>
        <dbReference type="SAM" id="Phobius"/>
    </source>
</evidence>
<comment type="caution">
    <text evidence="3">The sequence shown here is derived from an EMBL/GenBank/DDBJ whole genome shotgun (WGS) entry which is preliminary data.</text>
</comment>
<feature type="domain" description="Cyclodeaminase/cyclohydrolase" evidence="2">
    <location>
        <begin position="6"/>
        <end position="173"/>
    </location>
</feature>
<evidence type="ECO:0000313" key="4">
    <source>
        <dbReference type="Proteomes" id="UP000245921"/>
    </source>
</evidence>
<organism evidence="3 4">
    <name type="scientific">Oceanotoga teriensis</name>
    <dbReference type="NCBI Taxonomy" id="515440"/>
    <lineage>
        <taxon>Bacteria</taxon>
        <taxon>Thermotogati</taxon>
        <taxon>Thermotogota</taxon>
        <taxon>Thermotogae</taxon>
        <taxon>Petrotogales</taxon>
        <taxon>Petrotogaceae</taxon>
        <taxon>Oceanotoga</taxon>
    </lineage>
</organism>
<dbReference type="RefSeq" id="WP_109605063.1">
    <property type="nucleotide sequence ID" value="NZ_JAMHJO010000015.1"/>
</dbReference>
<dbReference type="Gene3D" id="1.20.120.680">
    <property type="entry name" value="Formiminotetrahydrofolate cyclodeaminase monomer, up-and-down helical bundle"/>
    <property type="match status" value="1"/>
</dbReference>
<proteinExistence type="predicted"/>
<protein>
    <submittedName>
        <fullName evidence="3">Formiminotetrahydrofolate cyclodeaminase</fullName>
    </submittedName>
</protein>
<dbReference type="SUPFAM" id="SSF101262">
    <property type="entry name" value="Methenyltetrahydrofolate cyclohydrolase-like"/>
    <property type="match status" value="1"/>
</dbReference>
<dbReference type="InterPro" id="IPR036178">
    <property type="entry name" value="Formintransfe-cycloase-like_sf"/>
</dbReference>
<dbReference type="GO" id="GO:0003824">
    <property type="term" value="F:catalytic activity"/>
    <property type="evidence" value="ECO:0007669"/>
    <property type="project" value="InterPro"/>
</dbReference>
<evidence type="ECO:0000313" key="3">
    <source>
        <dbReference type="EMBL" id="PWJ91240.1"/>
    </source>
</evidence>
<dbReference type="Pfam" id="PF04961">
    <property type="entry name" value="FTCD_C"/>
    <property type="match status" value="1"/>
</dbReference>
<keyword evidence="1" id="KW-0812">Transmembrane</keyword>